<protein>
    <submittedName>
        <fullName evidence="11">LETM1-domain-containing protein</fullName>
    </submittedName>
</protein>
<keyword evidence="6 9" id="KW-0472">Membrane</keyword>
<dbReference type="InterPro" id="IPR033122">
    <property type="entry name" value="LETM1-like_RBD"/>
</dbReference>
<evidence type="ECO:0000256" key="8">
    <source>
        <dbReference type="SAM" id="MobiDB-lite"/>
    </source>
</evidence>
<dbReference type="PANTHER" id="PTHR14009">
    <property type="entry name" value="LEUCINE ZIPPER-EF-HAND CONTAINING TRANSMEMBRANE PROTEIN"/>
    <property type="match status" value="1"/>
</dbReference>
<evidence type="ECO:0000256" key="1">
    <source>
        <dbReference type="ARBA" id="ARBA00004434"/>
    </source>
</evidence>
<evidence type="ECO:0000256" key="4">
    <source>
        <dbReference type="ARBA" id="ARBA00022989"/>
    </source>
</evidence>
<feature type="compositionally biased region" description="Basic and acidic residues" evidence="8">
    <location>
        <begin position="459"/>
        <end position="470"/>
    </location>
</feature>
<evidence type="ECO:0000256" key="7">
    <source>
        <dbReference type="PROSITE-ProRule" id="PRU01094"/>
    </source>
</evidence>
<reference evidence="11 12" key="1">
    <citation type="journal article" date="2015" name="Genome Biol. Evol.">
        <title>Phylogenomic analyses indicate that early fungi evolved digesting cell walls of algal ancestors of land plants.</title>
        <authorList>
            <person name="Chang Y."/>
            <person name="Wang S."/>
            <person name="Sekimoto S."/>
            <person name="Aerts A.L."/>
            <person name="Choi C."/>
            <person name="Clum A."/>
            <person name="LaButti K.M."/>
            <person name="Lindquist E.A."/>
            <person name="Yee Ngan C."/>
            <person name="Ohm R.A."/>
            <person name="Salamov A.A."/>
            <person name="Grigoriev I.V."/>
            <person name="Spatafora J.W."/>
            <person name="Berbee M.L."/>
        </authorList>
    </citation>
    <scope>NUCLEOTIDE SEQUENCE [LARGE SCALE GENOMIC DNA]</scope>
    <source>
        <strain evidence="11 12">NRRL 1564</strain>
    </source>
</reference>
<keyword evidence="12" id="KW-1185">Reference proteome</keyword>
<keyword evidence="3" id="KW-0999">Mitochondrion inner membrane</keyword>
<feature type="compositionally biased region" description="Acidic residues" evidence="8">
    <location>
        <begin position="447"/>
        <end position="458"/>
    </location>
</feature>
<evidence type="ECO:0000256" key="5">
    <source>
        <dbReference type="ARBA" id="ARBA00023128"/>
    </source>
</evidence>
<dbReference type="InterPro" id="IPR044202">
    <property type="entry name" value="LETM1/MDM38-like"/>
</dbReference>
<evidence type="ECO:0000259" key="10">
    <source>
        <dbReference type="PROSITE" id="PS51758"/>
    </source>
</evidence>
<name>A0A2G5B1N5_COERN</name>
<evidence type="ECO:0000256" key="6">
    <source>
        <dbReference type="ARBA" id="ARBA00023136"/>
    </source>
</evidence>
<dbReference type="Pfam" id="PF07766">
    <property type="entry name" value="LETM1_RBD"/>
    <property type="match status" value="1"/>
</dbReference>
<evidence type="ECO:0000256" key="2">
    <source>
        <dbReference type="ARBA" id="ARBA00022692"/>
    </source>
</evidence>
<accession>A0A2G5B1N5</accession>
<dbReference type="GO" id="GO:0005743">
    <property type="term" value="C:mitochondrial inner membrane"/>
    <property type="evidence" value="ECO:0007669"/>
    <property type="project" value="UniProtKB-SubCell"/>
</dbReference>
<dbReference type="EMBL" id="KZ303555">
    <property type="protein sequence ID" value="PIA12923.1"/>
    <property type="molecule type" value="Genomic_DNA"/>
</dbReference>
<comment type="subcellular location">
    <subcellularLocation>
        <location evidence="1">Mitochondrion inner membrane</location>
        <topology evidence="1">Single-pass membrane protein</topology>
    </subcellularLocation>
</comment>
<dbReference type="OrthoDB" id="275278at2759"/>
<keyword evidence="2 9" id="KW-0812">Transmembrane</keyword>
<dbReference type="GO" id="GO:0030003">
    <property type="term" value="P:intracellular monoatomic cation homeostasis"/>
    <property type="evidence" value="ECO:0007669"/>
    <property type="project" value="TreeGrafter"/>
</dbReference>
<dbReference type="PANTHER" id="PTHR14009:SF1">
    <property type="entry name" value="MITOCHONDRIAL PROTON_CALCIUM EXCHANGER PROTEIN"/>
    <property type="match status" value="1"/>
</dbReference>
<evidence type="ECO:0000256" key="3">
    <source>
        <dbReference type="ARBA" id="ARBA00022792"/>
    </source>
</evidence>
<sequence>MLSIGARATRPLGKSMFGRVETVGLLCLAQRHASVLGRSAGNVMSAAAQHRVNERESGQQVLKSNVTWPQAVYFQVAGLSTVRSRRGMVNREDKSEKGAVKAVEAKTTEAKAAEPKRKKTLMEKVKHEALHYWHGTKLFAKEMKISSGLVAKVVWGGTLTRREQRQLRRTFSDTVRLVPFLLFVVIPFAELLLPVALKLFPNMLPSTYENKADAEKKRKKTQDVRNEMSRYLKETIAEMNKQRSEERLAAASEKAEDTSDFLSKIRSSGEAMSTADLLRVAHIFEDDLTLDNLSRPQLVSICRFMGVNAFGTDTYLRYQITNRMRYIRADDKMISSEGIDSLSVPELQSACQSRGIKTIGVSPARMREELAQWIELHLEHNIPSTLLILSRIIAAGEPISQQQQFNADALQATINSLPENLVNEATLRLAEVSGKATAQQKLEVLEEQQELIEDEDEEEKKSKSKRDSAKSGDGALGNKPSGESKPRDPPLSSK</sequence>
<feature type="region of interest" description="Disordered" evidence="8">
    <location>
        <begin position="447"/>
        <end position="494"/>
    </location>
</feature>
<feature type="transmembrane region" description="Helical" evidence="9">
    <location>
        <begin position="177"/>
        <end position="197"/>
    </location>
</feature>
<evidence type="ECO:0000256" key="9">
    <source>
        <dbReference type="SAM" id="Phobius"/>
    </source>
</evidence>
<dbReference type="PROSITE" id="PS51758">
    <property type="entry name" value="LETM1_RBD"/>
    <property type="match status" value="1"/>
</dbReference>
<feature type="domain" description="Letm1 RBD" evidence="10">
    <location>
        <begin position="220"/>
        <end position="419"/>
    </location>
</feature>
<dbReference type="AlphaFoldDB" id="A0A2G5B1N5"/>
<dbReference type="GO" id="GO:0043022">
    <property type="term" value="F:ribosome binding"/>
    <property type="evidence" value="ECO:0007669"/>
    <property type="project" value="InterPro"/>
</dbReference>
<evidence type="ECO:0000313" key="12">
    <source>
        <dbReference type="Proteomes" id="UP000242474"/>
    </source>
</evidence>
<evidence type="ECO:0000313" key="11">
    <source>
        <dbReference type="EMBL" id="PIA12923.1"/>
    </source>
</evidence>
<dbReference type="Proteomes" id="UP000242474">
    <property type="component" value="Unassembled WGS sequence"/>
</dbReference>
<organism evidence="11 12">
    <name type="scientific">Coemansia reversa (strain ATCC 12441 / NRRL 1564)</name>
    <dbReference type="NCBI Taxonomy" id="763665"/>
    <lineage>
        <taxon>Eukaryota</taxon>
        <taxon>Fungi</taxon>
        <taxon>Fungi incertae sedis</taxon>
        <taxon>Zoopagomycota</taxon>
        <taxon>Kickxellomycotina</taxon>
        <taxon>Kickxellomycetes</taxon>
        <taxon>Kickxellales</taxon>
        <taxon>Kickxellaceae</taxon>
        <taxon>Coemansia</taxon>
    </lineage>
</organism>
<keyword evidence="5 7" id="KW-0496">Mitochondrion</keyword>
<dbReference type="STRING" id="763665.A0A2G5B1N5"/>
<gene>
    <name evidence="11" type="ORF">COEREDRAFT_78401</name>
</gene>
<proteinExistence type="predicted"/>
<keyword evidence="4 9" id="KW-1133">Transmembrane helix</keyword>